<feature type="region of interest" description="Disordered" evidence="1">
    <location>
        <begin position="146"/>
        <end position="165"/>
    </location>
</feature>
<dbReference type="EMBL" id="JAAZON010000644">
    <property type="protein sequence ID" value="NMC64308.1"/>
    <property type="molecule type" value="Genomic_DNA"/>
</dbReference>
<reference evidence="2 3" key="1">
    <citation type="journal article" date="2020" name="Biotechnol. Biofuels">
        <title>New insights from the biogas microbiome by comprehensive genome-resolved metagenomics of nearly 1600 species originating from multiple anaerobic digesters.</title>
        <authorList>
            <person name="Campanaro S."/>
            <person name="Treu L."/>
            <person name="Rodriguez-R L.M."/>
            <person name="Kovalovszki A."/>
            <person name="Ziels R.M."/>
            <person name="Maus I."/>
            <person name="Zhu X."/>
            <person name="Kougias P.G."/>
            <person name="Basile A."/>
            <person name="Luo G."/>
            <person name="Schluter A."/>
            <person name="Konstantinidis K.T."/>
            <person name="Angelidaki I."/>
        </authorList>
    </citation>
    <scope>NUCLEOTIDE SEQUENCE [LARGE SCALE GENOMIC DNA]</scope>
    <source>
        <strain evidence="2">AS27yjCOA_65</strain>
    </source>
</reference>
<evidence type="ECO:0000313" key="2">
    <source>
        <dbReference type="EMBL" id="NMC64308.1"/>
    </source>
</evidence>
<gene>
    <name evidence="2" type="ORF">GYA55_14180</name>
</gene>
<dbReference type="Proteomes" id="UP000524246">
    <property type="component" value="Unassembled WGS sequence"/>
</dbReference>
<accession>A0A7X9FUW4</accession>
<organism evidence="2 3">
    <name type="scientific">SAR324 cluster bacterium</name>
    <dbReference type="NCBI Taxonomy" id="2024889"/>
    <lineage>
        <taxon>Bacteria</taxon>
        <taxon>Deltaproteobacteria</taxon>
        <taxon>SAR324 cluster</taxon>
    </lineage>
</organism>
<dbReference type="AlphaFoldDB" id="A0A7X9FUW4"/>
<evidence type="ECO:0000256" key="1">
    <source>
        <dbReference type="SAM" id="MobiDB-lite"/>
    </source>
</evidence>
<sequence>MDSMTFRSRLVQLMQRSRKALRLYSNVERFPNEVTSELSEVQVAEWRRVNSELLRELNLALEHPSQKRVVGEVFGIRDQFYGEWKLAEADMHRKQRQLVECSENADFIKASLLSKELVTLKARAQACQAAHHEINQLLLKSHVAAPSTEKEPQMEELPEPTLKQPEHKAEIRIAKVIPLRNLAGQRS</sequence>
<evidence type="ECO:0000313" key="3">
    <source>
        <dbReference type="Proteomes" id="UP000524246"/>
    </source>
</evidence>
<proteinExistence type="predicted"/>
<protein>
    <submittedName>
        <fullName evidence="2">Uncharacterized protein</fullName>
    </submittedName>
</protein>
<name>A0A7X9FUW4_9DELT</name>
<comment type="caution">
    <text evidence="2">The sequence shown here is derived from an EMBL/GenBank/DDBJ whole genome shotgun (WGS) entry which is preliminary data.</text>
</comment>